<name>A0A6C0DNP0_9ZZZZ</name>
<dbReference type="AlphaFoldDB" id="A0A6C0DNP0"/>
<dbReference type="EMBL" id="MN739648">
    <property type="protein sequence ID" value="QHT18091.1"/>
    <property type="molecule type" value="Genomic_DNA"/>
</dbReference>
<reference evidence="1" key="1">
    <citation type="journal article" date="2020" name="Nature">
        <title>Giant virus diversity and host interactions through global metagenomics.</title>
        <authorList>
            <person name="Schulz F."/>
            <person name="Roux S."/>
            <person name="Paez-Espino D."/>
            <person name="Jungbluth S."/>
            <person name="Walsh D.A."/>
            <person name="Denef V.J."/>
            <person name="McMahon K.D."/>
            <person name="Konstantinidis K.T."/>
            <person name="Eloe-Fadrosh E.A."/>
            <person name="Kyrpides N.C."/>
            <person name="Woyke T."/>
        </authorList>
    </citation>
    <scope>NUCLEOTIDE SEQUENCE</scope>
    <source>
        <strain evidence="1">GVMAG-M-3300023174-3</strain>
    </source>
</reference>
<evidence type="ECO:0000313" key="1">
    <source>
        <dbReference type="EMBL" id="QHT18091.1"/>
    </source>
</evidence>
<organism evidence="1">
    <name type="scientific">viral metagenome</name>
    <dbReference type="NCBI Taxonomy" id="1070528"/>
    <lineage>
        <taxon>unclassified sequences</taxon>
        <taxon>metagenomes</taxon>
        <taxon>organismal metagenomes</taxon>
    </lineage>
</organism>
<accession>A0A6C0DNP0</accession>
<sequence>MFYEDDHFHPNNSDNEMEGNEVGSYMLLSPPVERHMYELNEEYTYEPNEYSGNTTGTNRKNLDEYKMIDKGFRKTTIINNGQRLDIEYYLTSNTPGSLARDGMTGGRFDVRVGSNDEHLLFKVGCAIGTPDNDLTLLFYNSPEDYEKHMFHPVSPEHKEAWRNKRAIAMKLRDEKRAAARPGFVTVR</sequence>
<proteinExistence type="predicted"/>
<protein>
    <submittedName>
        <fullName evidence="1">Uncharacterized protein</fullName>
    </submittedName>
</protein>